<evidence type="ECO:0000256" key="1">
    <source>
        <dbReference type="SAM" id="MobiDB-lite"/>
    </source>
</evidence>
<accession>A0A803NDA7</accession>
<feature type="region of interest" description="Disordered" evidence="1">
    <location>
        <begin position="84"/>
        <end position="103"/>
    </location>
</feature>
<evidence type="ECO:0000313" key="2">
    <source>
        <dbReference type="EnsemblPlants" id="AUR62044098-RA:cds"/>
    </source>
</evidence>
<sequence>MRALRKRRINCHCTKDKGISKLNPNHSYKPLGSVPVAALRSGLKDKRNRMIDSDNKKGSLCFRRDDEAENIPISLNLNNVKREAKVSPIRTNPPTPQGSQPLVILSRPHLQREQSLSSWYGSKFF</sequence>
<name>A0A803NDA7_CHEQI</name>
<dbReference type="Proteomes" id="UP000596660">
    <property type="component" value="Unplaced"/>
</dbReference>
<organism evidence="2 3">
    <name type="scientific">Chenopodium quinoa</name>
    <name type="common">Quinoa</name>
    <dbReference type="NCBI Taxonomy" id="63459"/>
    <lineage>
        <taxon>Eukaryota</taxon>
        <taxon>Viridiplantae</taxon>
        <taxon>Streptophyta</taxon>
        <taxon>Embryophyta</taxon>
        <taxon>Tracheophyta</taxon>
        <taxon>Spermatophyta</taxon>
        <taxon>Magnoliopsida</taxon>
        <taxon>eudicotyledons</taxon>
        <taxon>Gunneridae</taxon>
        <taxon>Pentapetalae</taxon>
        <taxon>Caryophyllales</taxon>
        <taxon>Chenopodiaceae</taxon>
        <taxon>Chenopodioideae</taxon>
        <taxon>Atripliceae</taxon>
        <taxon>Chenopodium</taxon>
    </lineage>
</organism>
<reference evidence="2" key="2">
    <citation type="submission" date="2021-03" db="UniProtKB">
        <authorList>
            <consortium name="EnsemblPlants"/>
        </authorList>
    </citation>
    <scope>IDENTIFICATION</scope>
</reference>
<protein>
    <submittedName>
        <fullName evidence="2">Uncharacterized protein</fullName>
    </submittedName>
</protein>
<keyword evidence="3" id="KW-1185">Reference proteome</keyword>
<dbReference type="AlphaFoldDB" id="A0A803NDA7"/>
<reference evidence="2" key="1">
    <citation type="journal article" date="2017" name="Nature">
        <title>The genome of Chenopodium quinoa.</title>
        <authorList>
            <person name="Jarvis D.E."/>
            <person name="Ho Y.S."/>
            <person name="Lightfoot D.J."/>
            <person name="Schmoeckel S.M."/>
            <person name="Li B."/>
            <person name="Borm T.J.A."/>
            <person name="Ohyanagi H."/>
            <person name="Mineta K."/>
            <person name="Michell C.T."/>
            <person name="Saber N."/>
            <person name="Kharbatia N.M."/>
            <person name="Rupper R.R."/>
            <person name="Sharp A.R."/>
            <person name="Dally N."/>
            <person name="Boughton B.A."/>
            <person name="Woo Y.H."/>
            <person name="Gao G."/>
            <person name="Schijlen E.G.W.M."/>
            <person name="Guo X."/>
            <person name="Momin A.A."/>
            <person name="Negrao S."/>
            <person name="Al-Babili S."/>
            <person name="Gehring C."/>
            <person name="Roessner U."/>
            <person name="Jung C."/>
            <person name="Murphy K."/>
            <person name="Arold S.T."/>
            <person name="Gojobori T."/>
            <person name="van der Linden C.G."/>
            <person name="van Loo E.N."/>
            <person name="Jellen E.N."/>
            <person name="Maughan P.J."/>
            <person name="Tester M."/>
        </authorList>
    </citation>
    <scope>NUCLEOTIDE SEQUENCE [LARGE SCALE GENOMIC DNA]</scope>
    <source>
        <strain evidence="2">cv. PI 614886</strain>
    </source>
</reference>
<dbReference type="Gramene" id="AUR62044098-RA">
    <property type="protein sequence ID" value="AUR62044098-RA:cds"/>
    <property type="gene ID" value="AUR62044098"/>
</dbReference>
<proteinExistence type="predicted"/>
<evidence type="ECO:0000313" key="3">
    <source>
        <dbReference type="Proteomes" id="UP000596660"/>
    </source>
</evidence>
<dbReference type="EnsemblPlants" id="AUR62044098-RA">
    <property type="protein sequence ID" value="AUR62044098-RA:cds"/>
    <property type="gene ID" value="AUR62044098"/>
</dbReference>